<dbReference type="EMBL" id="FWXT01000004">
    <property type="protein sequence ID" value="SMD00533.1"/>
    <property type="molecule type" value="Genomic_DNA"/>
</dbReference>
<dbReference type="SUPFAM" id="SSF47413">
    <property type="entry name" value="lambda repressor-like DNA-binding domains"/>
    <property type="match status" value="1"/>
</dbReference>
<dbReference type="RefSeq" id="WP_084240812.1">
    <property type="nucleotide sequence ID" value="NZ_FWXT01000004.1"/>
</dbReference>
<dbReference type="PANTHER" id="PTHR30146:SF109">
    <property type="entry name" value="HTH-TYPE TRANSCRIPTIONAL REGULATOR GALS"/>
    <property type="match status" value="1"/>
</dbReference>
<dbReference type="CDD" id="cd01392">
    <property type="entry name" value="HTH_LacI"/>
    <property type="match status" value="1"/>
</dbReference>
<dbReference type="SMART" id="SM00354">
    <property type="entry name" value="HTH_LACI"/>
    <property type="match status" value="1"/>
</dbReference>
<evidence type="ECO:0000256" key="3">
    <source>
        <dbReference type="ARBA" id="ARBA00023163"/>
    </source>
</evidence>
<sequence>MAKLSIRDIAQRCNTSITTVSFVLNGKADEKRISTELKEKILKTIEDTGYKQNLFARGMRTGKTNMIGLIVEDISNAFFSAVARIIEEDAYKRGYKIIYCSTDDNTEKSKELIKLFIERNLDGYIITPPKGLEEEIQSLINNKIPVVLFDRYFPDLETDYVVVDNFNASKKAVQHLTGAGFENIALVTTSSAQTQMLERYKGYEKTIIENGKEPKILKLPYDHSAAQNVKSISAYLKKNNELDAIFFSTNYLAFQGLEAINELKLKIPDDIAVVAFDDQDFFRIYNPSITAIAQPVKDISLKLIDILLQKMESDKKPVEKVVLSTNLIVRNSSLLTRKDKLTHPK</sequence>
<evidence type="ECO:0000313" key="5">
    <source>
        <dbReference type="EMBL" id="SMD00533.1"/>
    </source>
</evidence>
<dbReference type="InterPro" id="IPR000843">
    <property type="entry name" value="HTH_LacI"/>
</dbReference>
<protein>
    <submittedName>
        <fullName evidence="5">Transcriptional regulator, LacI family</fullName>
    </submittedName>
</protein>
<dbReference type="SUPFAM" id="SSF53822">
    <property type="entry name" value="Periplasmic binding protein-like I"/>
    <property type="match status" value="1"/>
</dbReference>
<keyword evidence="1" id="KW-0805">Transcription regulation</keyword>
<gene>
    <name evidence="5" type="ORF">SAMN04488524_4026</name>
</gene>
<organism evidence="5 6">
    <name type="scientific">Pedobacter africanus</name>
    <dbReference type="NCBI Taxonomy" id="151894"/>
    <lineage>
        <taxon>Bacteria</taxon>
        <taxon>Pseudomonadati</taxon>
        <taxon>Bacteroidota</taxon>
        <taxon>Sphingobacteriia</taxon>
        <taxon>Sphingobacteriales</taxon>
        <taxon>Sphingobacteriaceae</taxon>
        <taxon>Pedobacter</taxon>
    </lineage>
</organism>
<feature type="domain" description="HTH lacI-type" evidence="4">
    <location>
        <begin position="4"/>
        <end position="61"/>
    </location>
</feature>
<dbReference type="InterPro" id="IPR046335">
    <property type="entry name" value="LacI/GalR-like_sensor"/>
</dbReference>
<keyword evidence="6" id="KW-1185">Reference proteome</keyword>
<dbReference type="GO" id="GO:0003700">
    <property type="term" value="F:DNA-binding transcription factor activity"/>
    <property type="evidence" value="ECO:0007669"/>
    <property type="project" value="TreeGrafter"/>
</dbReference>
<evidence type="ECO:0000259" key="4">
    <source>
        <dbReference type="PROSITE" id="PS50932"/>
    </source>
</evidence>
<dbReference type="PROSITE" id="PS50932">
    <property type="entry name" value="HTH_LACI_2"/>
    <property type="match status" value="1"/>
</dbReference>
<dbReference type="PANTHER" id="PTHR30146">
    <property type="entry name" value="LACI-RELATED TRANSCRIPTIONAL REPRESSOR"/>
    <property type="match status" value="1"/>
</dbReference>
<dbReference type="CDD" id="cd19977">
    <property type="entry name" value="PBP1_EndR-like"/>
    <property type="match status" value="1"/>
</dbReference>
<dbReference type="OrthoDB" id="9803256at2"/>
<proteinExistence type="predicted"/>
<dbReference type="Gene3D" id="3.40.50.2300">
    <property type="match status" value="2"/>
</dbReference>
<dbReference type="Proteomes" id="UP000192756">
    <property type="component" value="Unassembled WGS sequence"/>
</dbReference>
<dbReference type="Pfam" id="PF00356">
    <property type="entry name" value="LacI"/>
    <property type="match status" value="1"/>
</dbReference>
<evidence type="ECO:0000313" key="6">
    <source>
        <dbReference type="Proteomes" id="UP000192756"/>
    </source>
</evidence>
<dbReference type="STRING" id="151894.SAMN04488524_4026"/>
<dbReference type="InterPro" id="IPR028082">
    <property type="entry name" value="Peripla_BP_I"/>
</dbReference>
<dbReference type="GO" id="GO:0000976">
    <property type="term" value="F:transcription cis-regulatory region binding"/>
    <property type="evidence" value="ECO:0007669"/>
    <property type="project" value="TreeGrafter"/>
</dbReference>
<accession>A0A1W2DSY9</accession>
<dbReference type="Gene3D" id="1.10.260.40">
    <property type="entry name" value="lambda repressor-like DNA-binding domains"/>
    <property type="match status" value="1"/>
</dbReference>
<keyword evidence="3" id="KW-0804">Transcription</keyword>
<evidence type="ECO:0000256" key="1">
    <source>
        <dbReference type="ARBA" id="ARBA00023015"/>
    </source>
</evidence>
<dbReference type="InterPro" id="IPR010982">
    <property type="entry name" value="Lambda_DNA-bd_dom_sf"/>
</dbReference>
<dbReference type="Pfam" id="PF13377">
    <property type="entry name" value="Peripla_BP_3"/>
    <property type="match status" value="1"/>
</dbReference>
<reference evidence="6" key="1">
    <citation type="submission" date="2017-04" db="EMBL/GenBank/DDBJ databases">
        <authorList>
            <person name="Varghese N."/>
            <person name="Submissions S."/>
        </authorList>
    </citation>
    <scope>NUCLEOTIDE SEQUENCE [LARGE SCALE GENOMIC DNA]</scope>
    <source>
        <strain evidence="6">DSM 12126</strain>
    </source>
</reference>
<keyword evidence="2" id="KW-0238">DNA-binding</keyword>
<name>A0A1W2DSY9_9SPHI</name>
<evidence type="ECO:0000256" key="2">
    <source>
        <dbReference type="ARBA" id="ARBA00023125"/>
    </source>
</evidence>
<dbReference type="AlphaFoldDB" id="A0A1W2DSY9"/>